<keyword evidence="5" id="KW-1185">Reference proteome</keyword>
<dbReference type="PANTHER" id="PTHR43788:SF6">
    <property type="entry name" value="DNA HELICASE B"/>
    <property type="match status" value="1"/>
</dbReference>
<evidence type="ECO:0000259" key="3">
    <source>
        <dbReference type="Pfam" id="PF13538"/>
    </source>
</evidence>
<dbReference type="RefSeq" id="WP_340336197.1">
    <property type="nucleotide sequence ID" value="NZ_JBBKZS010000006.1"/>
</dbReference>
<proteinExistence type="predicted"/>
<evidence type="ECO:0000256" key="1">
    <source>
        <dbReference type="ARBA" id="ARBA00022741"/>
    </source>
</evidence>
<dbReference type="SUPFAM" id="SSF52540">
    <property type="entry name" value="P-loop containing nucleoside triphosphate hydrolases"/>
    <property type="match status" value="2"/>
</dbReference>
<dbReference type="Gene3D" id="2.30.30.940">
    <property type="match status" value="1"/>
</dbReference>
<keyword evidence="2" id="KW-0067">ATP-binding</keyword>
<dbReference type="InterPro" id="IPR027417">
    <property type="entry name" value="P-loop_NTPase"/>
</dbReference>
<dbReference type="Proteomes" id="UP001367030">
    <property type="component" value="Unassembled WGS sequence"/>
</dbReference>
<dbReference type="EMBL" id="JBBKZS010000006">
    <property type="protein sequence ID" value="MEJ8856122.1"/>
    <property type="molecule type" value="Genomic_DNA"/>
</dbReference>
<comment type="caution">
    <text evidence="4">The sequence shown here is derived from an EMBL/GenBank/DDBJ whole genome shotgun (WGS) entry which is preliminary data.</text>
</comment>
<feature type="domain" description="UvrD-like helicase C-terminal" evidence="3">
    <location>
        <begin position="1016"/>
        <end position="1062"/>
    </location>
</feature>
<name>A0ABU8X8G0_9BURK</name>
<keyword evidence="1" id="KW-0547">Nucleotide-binding</keyword>
<dbReference type="InterPro" id="IPR027785">
    <property type="entry name" value="UvrD-like_helicase_C"/>
</dbReference>
<dbReference type="Pfam" id="PF13538">
    <property type="entry name" value="UvrD_C_2"/>
    <property type="match status" value="1"/>
</dbReference>
<protein>
    <submittedName>
        <fullName evidence="4">AAA family ATPase</fullName>
    </submittedName>
</protein>
<dbReference type="CDD" id="cd18809">
    <property type="entry name" value="SF1_C_RecD"/>
    <property type="match status" value="1"/>
</dbReference>
<organism evidence="4 5">
    <name type="scientific">Variovorax robiniae</name>
    <dbReference type="NCBI Taxonomy" id="1836199"/>
    <lineage>
        <taxon>Bacteria</taxon>
        <taxon>Pseudomonadati</taxon>
        <taxon>Pseudomonadota</taxon>
        <taxon>Betaproteobacteria</taxon>
        <taxon>Burkholderiales</taxon>
        <taxon>Comamonadaceae</taxon>
        <taxon>Variovorax</taxon>
    </lineage>
</organism>
<evidence type="ECO:0000313" key="5">
    <source>
        <dbReference type="Proteomes" id="UP001367030"/>
    </source>
</evidence>
<gene>
    <name evidence="4" type="ORF">WKW79_16195</name>
</gene>
<dbReference type="CDD" id="cd17933">
    <property type="entry name" value="DEXSc_RecD-like"/>
    <property type="match status" value="1"/>
</dbReference>
<dbReference type="InterPro" id="IPR050534">
    <property type="entry name" value="Coronavir_polyprotein_1ab"/>
</dbReference>
<dbReference type="Pfam" id="PF13245">
    <property type="entry name" value="AAA_19"/>
    <property type="match status" value="1"/>
</dbReference>
<reference evidence="4 5" key="1">
    <citation type="submission" date="2024-03" db="EMBL/GenBank/DDBJ databases">
        <title>Novel species of the genus Variovorax.</title>
        <authorList>
            <person name="Liu Q."/>
            <person name="Xin Y.-H."/>
        </authorList>
    </citation>
    <scope>NUCLEOTIDE SEQUENCE [LARGE SCALE GENOMIC DNA]</scope>
    <source>
        <strain evidence="4 5">KACC 18901</strain>
    </source>
</reference>
<dbReference type="PANTHER" id="PTHR43788">
    <property type="entry name" value="DNA2/NAM7 HELICASE FAMILY MEMBER"/>
    <property type="match status" value="1"/>
</dbReference>
<sequence>MTTHLSARLTWHDSAWNGHLCRSPSTNAACMEHEHVRDGRKLKVEESNSGCALDTLAAATGYLPPCQRDANAFGERRYTVRHHDPLAERGLPPVDEEVPPATICPTPYRWMLEANFRDICEAENLLLRGSPREQPGTWVQEDDRQRAMLERFWGKLDEGKSFVFFYCNRGNAVDDATNRLLVGVARIAEVGEQLYFGKSTRTPGRFPVWSRRVTHNFPGEGVRLPYQEYIARNLPVESIACRPPADLALPFSYVAEHLSDGHAVSALLALTSAFEKVRADQREGRGVKGDWDGALSWLSGALDEVWGGRGAFPGIGALLHHLQFARGVAYHATVLRAVEESGENSWAYLKAILEGRQSLKPQFAEGLLIAAAEWRKLAPSHTLLETLIRFELTSDQFTDIVVTGTRKDRGIEASVDNLIANPYLIYEQDHGTARSAAVSLEVIDQGMMPEGHAARFRTEPKMAPNDRRRIRATMCAVLRRAADAGDTVLPFEALVLRASNFHSEKRRCTVNADVAWSSEDRRFHEQILWMKAIPVPTSWEAVDKTPAEDDELAELREDKGADGGAGQSPDEIQLVALKRVRRCEIEIAQVIKSQAGEIPDIGDSPDWVAVLTAPVEQGGFGEPKTDRQQEAIQEKAAALEILFTHRLSILTGGAGTGKTSVLKTFLRKLNELQGPRSMILTAPTGKARVRLQGSTGRQANTIHQILNDAGMLGANFRVLDEPTKGKRFATTLVIDESSMPSVELLAALFRAVDAKSIERLIFVGDPFQLPPIGPGRPFIDIIRWLQGNHPSAVAELQTCMRVETVGDKESVSAGLQLANGYRDYAAPADDRIAAEAARAGTFGDVTFLTWNDHEELLARTQQALELIGVPVGDTKAFDRSLGISAEKWSESEAWQILSPTRIHAFGTSEINRVLQGQFRAAEIANAVVARSRWPAPMGDQGIVYRDKVLQTVNMPRWLPKDSAGLRFVANGEIGIVAETWKKRPQDREDRAVVFFSTQPTARYSFLKSEVKECLELAYAITVHKAQGSDFGDAIFVLPRKAQTLTRELLYTALTRFRRRLIVLLERDTEVLDALRSPAYSETARRSTFMFDLLLGETANELRVSERFRPDGLIHRAEDGTPMRSKSEVIVYEVLKRCGLSPRYEERLFAPGSKDDYRLPDFTVRHGGRTWYWEHLGMLSSKAYRDDWAEKEEWYRENGFHGQLLTSKDYPGERWGVVYADEIRSQAMYRILGKKV</sequence>
<evidence type="ECO:0000256" key="2">
    <source>
        <dbReference type="ARBA" id="ARBA00022840"/>
    </source>
</evidence>
<dbReference type="Gene3D" id="3.40.50.300">
    <property type="entry name" value="P-loop containing nucleotide triphosphate hydrolases"/>
    <property type="match status" value="2"/>
</dbReference>
<accession>A0ABU8X8G0</accession>
<evidence type="ECO:0000313" key="4">
    <source>
        <dbReference type="EMBL" id="MEJ8856122.1"/>
    </source>
</evidence>